<dbReference type="AlphaFoldDB" id="A0NUC3"/>
<dbReference type="GeneID" id="68847046"/>
<gene>
    <name evidence="1" type="ORF">SIAM614_02571</name>
</gene>
<name>A0NUC3_ROSAI</name>
<dbReference type="RefSeq" id="WP_006935331.1">
    <property type="nucleotide sequence ID" value="NZ_AAUW01000009.1"/>
</dbReference>
<dbReference type="EC" id="3.5.1.82" evidence="1"/>
<proteinExistence type="predicted"/>
<protein>
    <submittedName>
        <fullName evidence="1">D-glutamate deacylase</fullName>
        <ecNumber evidence="1">3.5.1.82</ecNumber>
    </submittedName>
</protein>
<keyword evidence="1" id="KW-0378">Hydrolase</keyword>
<accession>A0NUC3</accession>
<evidence type="ECO:0000313" key="2">
    <source>
        <dbReference type="Proteomes" id="UP000004848"/>
    </source>
</evidence>
<dbReference type="GO" id="GO:0047421">
    <property type="term" value="F:N-acyl-D-glutamate deacylase activity"/>
    <property type="evidence" value="ECO:0007669"/>
    <property type="project" value="UniProtKB-EC"/>
</dbReference>
<evidence type="ECO:0000313" key="1">
    <source>
        <dbReference type="EMBL" id="EAV43525.1"/>
    </source>
</evidence>
<comment type="caution">
    <text evidence="1">The sequence shown here is derived from an EMBL/GenBank/DDBJ whole genome shotgun (WGS) entry which is preliminary data.</text>
</comment>
<reference evidence="1 2" key="1">
    <citation type="submission" date="2006-05" db="EMBL/GenBank/DDBJ databases">
        <authorList>
            <person name="King G."/>
            <person name="Ferriera S."/>
            <person name="Johnson J."/>
            <person name="Kravitz S."/>
            <person name="Beeson K."/>
            <person name="Sutton G."/>
            <person name="Rogers Y.-H."/>
            <person name="Friedman R."/>
            <person name="Frazier M."/>
            <person name="Venter J.C."/>
        </authorList>
    </citation>
    <scope>NUCLEOTIDE SEQUENCE [LARGE SCALE GENOMIC DNA]</scope>
    <source>
        <strain evidence="2">ATCC 25650 / DSM 13394 / JCM 20685 / NBRC 16684 / NCIMB 2208 / IAM 12614 / B1</strain>
    </source>
</reference>
<organism evidence="1 2">
    <name type="scientific">Roseibium aggregatum (strain ATCC 25650 / DSM 13394 / JCM 20685 / NBRC 16684 / NCIMB 2208 / IAM 12614 / B1)</name>
    <name type="common">Stappia aggregata</name>
    <dbReference type="NCBI Taxonomy" id="384765"/>
    <lineage>
        <taxon>Bacteria</taxon>
        <taxon>Pseudomonadati</taxon>
        <taxon>Pseudomonadota</taxon>
        <taxon>Alphaproteobacteria</taxon>
        <taxon>Hyphomicrobiales</taxon>
        <taxon>Stappiaceae</taxon>
        <taxon>Roseibium</taxon>
    </lineage>
</organism>
<dbReference type="EMBL" id="AAUW01000009">
    <property type="protein sequence ID" value="EAV43525.1"/>
    <property type="molecule type" value="Genomic_DNA"/>
</dbReference>
<sequence>MIDPRDFILVGSQAEIHAAEIAGGIDIDPLSHVAVLEHGAVAEDMVPLGRVVGRDFAVAVAGLVTEMSSNDRAAGSPSMEALRMASRPLSGSITRPPAMTMSLSSTVVVDNSKANIVAVPRNPVRNIHMLLRILKSSRRAQVARYSHIWDES</sequence>
<dbReference type="Proteomes" id="UP000004848">
    <property type="component" value="Unassembled WGS sequence"/>
</dbReference>